<evidence type="ECO:0000313" key="6">
    <source>
        <dbReference type="EMBL" id="QKJ24655.1"/>
    </source>
</evidence>
<keyword evidence="3 5" id="KW-1133">Transmembrane helix</keyword>
<feature type="transmembrane region" description="Helical" evidence="5">
    <location>
        <begin position="53"/>
        <end position="74"/>
    </location>
</feature>
<feature type="transmembrane region" description="Helical" evidence="5">
    <location>
        <begin position="6"/>
        <end position="23"/>
    </location>
</feature>
<evidence type="ECO:0000256" key="5">
    <source>
        <dbReference type="SAM" id="Phobius"/>
    </source>
</evidence>
<keyword evidence="4 5" id="KW-0472">Membrane</keyword>
<dbReference type="AlphaFoldDB" id="A0A7D4TTJ9"/>
<accession>A0A7D4TTJ9</accession>
<proteinExistence type="predicted"/>
<dbReference type="EMBL" id="CP054056">
    <property type="protein sequence ID" value="QKJ24655.1"/>
    <property type="molecule type" value="Genomic_DNA"/>
</dbReference>
<dbReference type="GO" id="GO:0016020">
    <property type="term" value="C:membrane"/>
    <property type="evidence" value="ECO:0007669"/>
    <property type="project" value="UniProtKB-SubCell"/>
</dbReference>
<evidence type="ECO:0000313" key="7">
    <source>
        <dbReference type="Proteomes" id="UP000501003"/>
    </source>
</evidence>
<dbReference type="RefSeq" id="WP_173492954.1">
    <property type="nucleotide sequence ID" value="NZ_CP054056.1"/>
</dbReference>
<dbReference type="Proteomes" id="UP000501003">
    <property type="component" value="Chromosome"/>
</dbReference>
<dbReference type="KEGG" id="aqg:HRU87_00115"/>
<keyword evidence="7" id="KW-1185">Reference proteome</keyword>
<keyword evidence="2 5" id="KW-0812">Transmembrane</keyword>
<comment type="subcellular location">
    <subcellularLocation>
        <location evidence="1">Membrane</location>
        <topology evidence="1">Multi-pass membrane protein</topology>
    </subcellularLocation>
</comment>
<gene>
    <name evidence="6" type="ORF">HRU87_00115</name>
</gene>
<feature type="transmembrane region" description="Helical" evidence="5">
    <location>
        <begin position="114"/>
        <end position="131"/>
    </location>
</feature>
<evidence type="ECO:0000256" key="3">
    <source>
        <dbReference type="ARBA" id="ARBA00022989"/>
    </source>
</evidence>
<protein>
    <submittedName>
        <fullName evidence="6">DoxX family protein</fullName>
    </submittedName>
</protein>
<sequence>MDIIITVLAAAASIFGAFSFYKAGKFKAFSSKETLLGAGFGWVETTPMGTVRLIAWLEFAGAAGLVLAPIAYFLGFTWAIWFAVAAGAGLALTMVGAIWLHAKRGESKYTLKMNLQLLIVVAVAAGLWAVLPTL</sequence>
<organism evidence="6 7">
    <name type="scientific">Aquiluna borgnonia</name>
    <dbReference type="NCBI Taxonomy" id="2499157"/>
    <lineage>
        <taxon>Bacteria</taxon>
        <taxon>Bacillati</taxon>
        <taxon>Actinomycetota</taxon>
        <taxon>Actinomycetes</taxon>
        <taxon>Micrococcales</taxon>
        <taxon>Microbacteriaceae</taxon>
        <taxon>Luna cluster</taxon>
        <taxon>Luna-1 subcluster</taxon>
        <taxon>Aquiluna</taxon>
    </lineage>
</organism>
<evidence type="ECO:0000256" key="2">
    <source>
        <dbReference type="ARBA" id="ARBA00022692"/>
    </source>
</evidence>
<feature type="transmembrane region" description="Helical" evidence="5">
    <location>
        <begin position="80"/>
        <end position="102"/>
    </location>
</feature>
<name>A0A7D4TTJ9_9MICO</name>
<evidence type="ECO:0000256" key="4">
    <source>
        <dbReference type="ARBA" id="ARBA00023136"/>
    </source>
</evidence>
<reference evidence="6 7" key="1">
    <citation type="submission" date="2020-05" db="EMBL/GenBank/DDBJ databases">
        <title>Aquirufa sp. strain 15G-AUS-rot a new Aquirufa species.</title>
        <authorList>
            <person name="Pitt A."/>
            <person name="Hahn M.W."/>
        </authorList>
    </citation>
    <scope>NUCLEOTIDE SEQUENCE [LARGE SCALE GENOMIC DNA]</scope>
    <source>
        <strain evidence="6 7">15G-AUS-rot</strain>
    </source>
</reference>
<dbReference type="Pfam" id="PF13564">
    <property type="entry name" value="DoxX_2"/>
    <property type="match status" value="1"/>
</dbReference>
<evidence type="ECO:0000256" key="1">
    <source>
        <dbReference type="ARBA" id="ARBA00004141"/>
    </source>
</evidence>
<dbReference type="InterPro" id="IPR032808">
    <property type="entry name" value="DoxX"/>
</dbReference>